<evidence type="ECO:0000313" key="3">
    <source>
        <dbReference type="Proteomes" id="UP000092993"/>
    </source>
</evidence>
<protein>
    <submittedName>
        <fullName evidence="2">Uncharacterized protein</fullName>
    </submittedName>
</protein>
<gene>
    <name evidence="2" type="ORF">A0H81_06726</name>
    <name evidence="1" type="ORF">A0H81_08988</name>
</gene>
<name>A0A1C7MA37_GRIFR</name>
<evidence type="ECO:0000313" key="1">
    <source>
        <dbReference type="EMBL" id="OBZ71067.1"/>
    </source>
</evidence>
<dbReference type="Proteomes" id="UP000092993">
    <property type="component" value="Unassembled WGS sequence"/>
</dbReference>
<reference evidence="2 3" key="1">
    <citation type="submission" date="2016-03" db="EMBL/GenBank/DDBJ databases">
        <title>Whole genome sequencing of Grifola frondosa 9006-11.</title>
        <authorList>
            <person name="Min B."/>
            <person name="Park H."/>
            <person name="Kim J.-G."/>
            <person name="Cho H."/>
            <person name="Oh Y.-L."/>
            <person name="Kong W.-S."/>
            <person name="Choi I.-G."/>
        </authorList>
    </citation>
    <scope>NUCLEOTIDE SEQUENCE [LARGE SCALE GENOMIC DNA]</scope>
    <source>
        <strain evidence="2 3">9006-11</strain>
    </source>
</reference>
<keyword evidence="3" id="KW-1185">Reference proteome</keyword>
<dbReference type="AlphaFoldDB" id="A0A1C7MA37"/>
<accession>A0A1C7MA37</accession>
<dbReference type="EMBL" id="LUGG01000007">
    <property type="protein sequence ID" value="OBZ73259.1"/>
    <property type="molecule type" value="Genomic_DNA"/>
</dbReference>
<dbReference type="EMBL" id="LUGG01000012">
    <property type="protein sequence ID" value="OBZ71067.1"/>
    <property type="molecule type" value="Genomic_DNA"/>
</dbReference>
<comment type="caution">
    <text evidence="2">The sequence shown here is derived from an EMBL/GenBank/DDBJ whole genome shotgun (WGS) entry which is preliminary data.</text>
</comment>
<evidence type="ECO:0000313" key="2">
    <source>
        <dbReference type="EMBL" id="OBZ73259.1"/>
    </source>
</evidence>
<proteinExistence type="predicted"/>
<sequence length="349" mass="38261">MFKSPVLVATDVFIPGSSTLNVRTARPRHWAASAFLAVLLADQPSATLRSNASLRRCIIQLCGRASFKIPLPFYGSHVPVLGEVWLSRSGYPPSTRAFTPLGHSILDSLVSRPHCGLLERSAMLARARPPHCILRVRSHWACRAQSLFLTSRITLLAGSGMALSLCSLSFALYPISSLESYAAPQFAQNCWSSLRYVLLTVFPMLLTSNPVYSHLARAAGLAHCYAHMPHALLSGPMAMQFDMSPCSEPALVSVAHRRMCGARFSSDPITNGYLRRPTSSSTSINAILNVFIAIWSHSGHPRLQLIPIMLIVFYSCCMVSSTQSRAAPQFVNTIATAFSCQRRYPYSSI</sequence>
<organism evidence="2 3">
    <name type="scientific">Grifola frondosa</name>
    <name type="common">Maitake</name>
    <name type="synonym">Polyporus frondosus</name>
    <dbReference type="NCBI Taxonomy" id="5627"/>
    <lineage>
        <taxon>Eukaryota</taxon>
        <taxon>Fungi</taxon>
        <taxon>Dikarya</taxon>
        <taxon>Basidiomycota</taxon>
        <taxon>Agaricomycotina</taxon>
        <taxon>Agaricomycetes</taxon>
        <taxon>Polyporales</taxon>
        <taxon>Grifolaceae</taxon>
        <taxon>Grifola</taxon>
    </lineage>
</organism>